<dbReference type="EC" id="2.1.2.11" evidence="8"/>
<evidence type="ECO:0000256" key="4">
    <source>
        <dbReference type="ARBA" id="ARBA00022655"/>
    </source>
</evidence>
<comment type="similarity">
    <text evidence="2 8">Belongs to the PanB family.</text>
</comment>
<comment type="subcellular location">
    <subcellularLocation>
        <location evidence="8">Cytoplasm</location>
    </subcellularLocation>
</comment>
<evidence type="ECO:0000256" key="8">
    <source>
        <dbReference type="HAMAP-Rule" id="MF_00156"/>
    </source>
</evidence>
<dbReference type="GO" id="GO:0015940">
    <property type="term" value="P:pantothenate biosynthetic process"/>
    <property type="evidence" value="ECO:0007669"/>
    <property type="project" value="UniProtKB-UniRule"/>
</dbReference>
<dbReference type="CDD" id="cd06557">
    <property type="entry name" value="KPHMT-like"/>
    <property type="match status" value="1"/>
</dbReference>
<comment type="cofactor">
    <cofactor evidence="8 11">
        <name>Mg(2+)</name>
        <dbReference type="ChEBI" id="CHEBI:18420"/>
    </cofactor>
    <text evidence="8 11">Binds 1 Mg(2+) ion per subunit.</text>
</comment>
<dbReference type="Proteomes" id="UP000198157">
    <property type="component" value="Unassembled WGS sequence"/>
</dbReference>
<name>A0A246HRZ7_STEMA</name>
<dbReference type="AlphaFoldDB" id="A0A246HRZ7"/>
<dbReference type="UniPathway" id="UPA00028">
    <property type="reaction ID" value="UER00003"/>
</dbReference>
<feature type="binding site" evidence="8 11">
    <location>
        <position position="101"/>
    </location>
    <ligand>
        <name>Mg(2+)</name>
        <dbReference type="ChEBI" id="CHEBI:18420"/>
    </ligand>
</feature>
<dbReference type="GO" id="GO:0005737">
    <property type="term" value="C:cytoplasm"/>
    <property type="evidence" value="ECO:0007669"/>
    <property type="project" value="UniProtKB-SubCell"/>
</dbReference>
<dbReference type="GO" id="GO:0000287">
    <property type="term" value="F:magnesium ion binding"/>
    <property type="evidence" value="ECO:0007669"/>
    <property type="project" value="TreeGrafter"/>
</dbReference>
<dbReference type="GO" id="GO:0003864">
    <property type="term" value="F:3-methyl-2-oxobutanoate hydroxymethyltransferase activity"/>
    <property type="evidence" value="ECO:0007669"/>
    <property type="project" value="UniProtKB-UniRule"/>
</dbReference>
<dbReference type="NCBIfam" id="NF001452">
    <property type="entry name" value="PRK00311.1"/>
    <property type="match status" value="1"/>
</dbReference>
<comment type="pathway">
    <text evidence="1 8">Cofactor biosynthesis; (R)-pantothenate biosynthesis; (R)-pantoate from 3-methyl-2-oxobutanoate: step 1/2.</text>
</comment>
<accession>A0A246HRZ7</accession>
<organism evidence="13 14">
    <name type="scientific">Stenotrophomonas maltophilia</name>
    <name type="common">Pseudomonas maltophilia</name>
    <name type="synonym">Xanthomonas maltophilia</name>
    <dbReference type="NCBI Taxonomy" id="40324"/>
    <lineage>
        <taxon>Bacteria</taxon>
        <taxon>Pseudomonadati</taxon>
        <taxon>Pseudomonadota</taxon>
        <taxon>Gammaproteobacteria</taxon>
        <taxon>Lysobacterales</taxon>
        <taxon>Lysobacteraceae</taxon>
        <taxon>Stenotrophomonas</taxon>
        <taxon>Stenotrophomonas maltophilia group</taxon>
    </lineage>
</organism>
<evidence type="ECO:0000256" key="2">
    <source>
        <dbReference type="ARBA" id="ARBA00008676"/>
    </source>
</evidence>
<evidence type="ECO:0000313" key="13">
    <source>
        <dbReference type="EMBL" id="OWQ56160.1"/>
    </source>
</evidence>
<evidence type="ECO:0000256" key="5">
    <source>
        <dbReference type="ARBA" id="ARBA00022679"/>
    </source>
</evidence>
<keyword evidence="8" id="KW-0963">Cytoplasm</keyword>
<gene>
    <name evidence="8 13" type="primary">panB</name>
    <name evidence="13" type="ORF">CEE60_03265</name>
</gene>
<keyword evidence="8 11" id="KW-0460">Magnesium</keyword>
<keyword evidence="6 8" id="KW-0479">Metal-binding</keyword>
<feature type="region of interest" description="Disordered" evidence="12">
    <location>
        <begin position="1"/>
        <end position="20"/>
    </location>
</feature>
<comment type="function">
    <text evidence="7 8">Catalyzes the reversible reaction in which hydroxymethyl group from 5,10-methylenetetrahydrofolate is transferred onto alpha-ketoisovalerate to form ketopantoate.</text>
</comment>
<comment type="subunit">
    <text evidence="3 8">Homodecamer; pentamer of dimers.</text>
</comment>
<feature type="binding site" evidence="8 11">
    <location>
        <position position="133"/>
    </location>
    <ligand>
        <name>Mg(2+)</name>
        <dbReference type="ChEBI" id="CHEBI:18420"/>
    </ligand>
</feature>
<evidence type="ECO:0000256" key="7">
    <source>
        <dbReference type="ARBA" id="ARBA00056497"/>
    </source>
</evidence>
<dbReference type="OrthoDB" id="9781789at2"/>
<dbReference type="NCBIfam" id="TIGR00222">
    <property type="entry name" value="panB"/>
    <property type="match status" value="1"/>
</dbReference>
<evidence type="ECO:0000256" key="3">
    <source>
        <dbReference type="ARBA" id="ARBA00011424"/>
    </source>
</evidence>
<keyword evidence="5 8" id="KW-0808">Transferase</keyword>
<evidence type="ECO:0000256" key="11">
    <source>
        <dbReference type="PIRSR" id="PIRSR000388-3"/>
    </source>
</evidence>
<feature type="binding site" evidence="8 10">
    <location>
        <begin position="62"/>
        <end position="63"/>
    </location>
    <ligand>
        <name>3-methyl-2-oxobutanoate</name>
        <dbReference type="ChEBI" id="CHEBI:11851"/>
    </ligand>
</feature>
<proteinExistence type="inferred from homology"/>
<dbReference type="FunFam" id="3.20.20.60:FF:000003">
    <property type="entry name" value="3-methyl-2-oxobutanoate hydroxymethyltransferase"/>
    <property type="match status" value="1"/>
</dbReference>
<dbReference type="InterPro" id="IPR015813">
    <property type="entry name" value="Pyrv/PenolPyrv_kinase-like_dom"/>
</dbReference>
<evidence type="ECO:0000256" key="10">
    <source>
        <dbReference type="PIRSR" id="PIRSR000388-2"/>
    </source>
</evidence>
<dbReference type="InterPro" id="IPR040442">
    <property type="entry name" value="Pyrv_kinase-like_dom_sf"/>
</dbReference>
<evidence type="ECO:0000313" key="14">
    <source>
        <dbReference type="Proteomes" id="UP000198157"/>
    </source>
</evidence>
<feature type="binding site" evidence="8 11">
    <location>
        <position position="62"/>
    </location>
    <ligand>
        <name>Mg(2+)</name>
        <dbReference type="ChEBI" id="CHEBI:18420"/>
    </ligand>
</feature>
<feature type="active site" description="Proton acceptor" evidence="8 9">
    <location>
        <position position="199"/>
    </location>
</feature>
<dbReference type="SUPFAM" id="SSF51621">
    <property type="entry name" value="Phosphoenolpyruvate/pyruvate domain"/>
    <property type="match status" value="1"/>
</dbReference>
<dbReference type="HAMAP" id="MF_00156">
    <property type="entry name" value="PanB"/>
    <property type="match status" value="1"/>
</dbReference>
<dbReference type="PIRSF" id="PIRSF000388">
    <property type="entry name" value="Pantoate_hydroxy_MeTrfase"/>
    <property type="match status" value="1"/>
</dbReference>
<evidence type="ECO:0000256" key="9">
    <source>
        <dbReference type="PIRSR" id="PIRSR000388-1"/>
    </source>
</evidence>
<keyword evidence="4 8" id="KW-0566">Pantothenate biosynthesis</keyword>
<feature type="binding site" evidence="8 10">
    <location>
        <position position="101"/>
    </location>
    <ligand>
        <name>3-methyl-2-oxobutanoate</name>
        <dbReference type="ChEBI" id="CHEBI:11851"/>
    </ligand>
</feature>
<feature type="binding site" evidence="8 10">
    <location>
        <position position="131"/>
    </location>
    <ligand>
        <name>3-methyl-2-oxobutanoate</name>
        <dbReference type="ChEBI" id="CHEBI:11851"/>
    </ligand>
</feature>
<dbReference type="PANTHER" id="PTHR20881:SF0">
    <property type="entry name" value="3-METHYL-2-OXOBUTANOATE HYDROXYMETHYLTRANSFERASE"/>
    <property type="match status" value="1"/>
</dbReference>
<evidence type="ECO:0000256" key="1">
    <source>
        <dbReference type="ARBA" id="ARBA00005033"/>
    </source>
</evidence>
<evidence type="ECO:0000256" key="12">
    <source>
        <dbReference type="SAM" id="MobiDB-lite"/>
    </source>
</evidence>
<dbReference type="Gene3D" id="3.20.20.60">
    <property type="entry name" value="Phosphoenolpyruvate-binding domains"/>
    <property type="match status" value="1"/>
</dbReference>
<evidence type="ECO:0000256" key="6">
    <source>
        <dbReference type="ARBA" id="ARBA00022723"/>
    </source>
</evidence>
<dbReference type="PANTHER" id="PTHR20881">
    <property type="entry name" value="3-METHYL-2-OXOBUTANOATE HYDROXYMETHYLTRANSFERASE"/>
    <property type="match status" value="1"/>
</dbReference>
<dbReference type="GO" id="GO:0008168">
    <property type="term" value="F:methyltransferase activity"/>
    <property type="evidence" value="ECO:0007669"/>
    <property type="project" value="UniProtKB-KW"/>
</dbReference>
<sequence length="281" mass="30202">MTEQLHPYASPGSTPVPAPRVRIPHLQQMKERGEKWAMLTAYDMYTAAIFEDAGIPVLLIGDSASNNVFGNDSLLPVTVDELMPLVRAVSRCTRRPLVIADLPFGSYQASPEQCFHTAVRFMKEGGAHAVKLEGGIEMVPQVRKLVSCGIPVMAHIGFTPQSEHQLGGFRVQGRGEDGARLIEEARALEAAGAFAVLMEMVPGAVAARITAALKIPTVGIGVGSDCDAQVLVWQDMAGLRTGKLPRFVKQYADMHGLLQKAAREFAAEVGAGTFPGPEHTF</sequence>
<reference evidence="13 14" key="1">
    <citation type="submission" date="2017-06" db="EMBL/GenBank/DDBJ databases">
        <authorList>
            <person name="Kim H.J."/>
            <person name="Triplett B.A."/>
        </authorList>
    </citation>
    <scope>NUCLEOTIDE SEQUENCE [LARGE SCALE GENOMIC DNA]</scope>
    <source>
        <strain evidence="13 14">13146</strain>
    </source>
</reference>
<dbReference type="GO" id="GO:0032259">
    <property type="term" value="P:methylation"/>
    <property type="evidence" value="ECO:0007669"/>
    <property type="project" value="UniProtKB-KW"/>
</dbReference>
<dbReference type="InterPro" id="IPR003700">
    <property type="entry name" value="Pantoate_hydroxy_MeTrfase"/>
</dbReference>
<dbReference type="Pfam" id="PF02548">
    <property type="entry name" value="Pantoate_transf"/>
    <property type="match status" value="1"/>
</dbReference>
<comment type="catalytic activity">
    <reaction evidence="8">
        <text>(6R)-5,10-methylene-5,6,7,8-tetrahydrofolate + 3-methyl-2-oxobutanoate + H2O = 2-dehydropantoate + (6S)-5,6,7,8-tetrahydrofolate</text>
        <dbReference type="Rhea" id="RHEA:11824"/>
        <dbReference type="ChEBI" id="CHEBI:11561"/>
        <dbReference type="ChEBI" id="CHEBI:11851"/>
        <dbReference type="ChEBI" id="CHEBI:15377"/>
        <dbReference type="ChEBI" id="CHEBI:15636"/>
        <dbReference type="ChEBI" id="CHEBI:57453"/>
        <dbReference type="EC" id="2.1.2.11"/>
    </reaction>
</comment>
<keyword evidence="13" id="KW-0489">Methyltransferase</keyword>
<protein>
    <recommendedName>
        <fullName evidence="8">3-methyl-2-oxobutanoate hydroxymethyltransferase</fullName>
        <ecNumber evidence="8">2.1.2.11</ecNumber>
    </recommendedName>
    <alternativeName>
        <fullName evidence="8">Ketopantoate hydroxymethyltransferase</fullName>
        <shortName evidence="8">KPHMT</shortName>
    </alternativeName>
</protein>
<dbReference type="EMBL" id="NIVS01000008">
    <property type="protein sequence ID" value="OWQ56160.1"/>
    <property type="molecule type" value="Genomic_DNA"/>
</dbReference>
<comment type="caution">
    <text evidence="13">The sequence shown here is derived from an EMBL/GenBank/DDBJ whole genome shotgun (WGS) entry which is preliminary data.</text>
</comment>